<organism evidence="1">
    <name type="scientific">Anopheles atroparvus</name>
    <name type="common">European mosquito</name>
    <dbReference type="NCBI Taxonomy" id="41427"/>
    <lineage>
        <taxon>Eukaryota</taxon>
        <taxon>Metazoa</taxon>
        <taxon>Ecdysozoa</taxon>
        <taxon>Arthropoda</taxon>
        <taxon>Hexapoda</taxon>
        <taxon>Insecta</taxon>
        <taxon>Pterygota</taxon>
        <taxon>Neoptera</taxon>
        <taxon>Endopterygota</taxon>
        <taxon>Diptera</taxon>
        <taxon>Nematocera</taxon>
        <taxon>Culicoidea</taxon>
        <taxon>Culicidae</taxon>
        <taxon>Anophelinae</taxon>
        <taxon>Anopheles</taxon>
    </lineage>
</organism>
<reference evidence="1" key="1">
    <citation type="submission" date="2022-08" db="UniProtKB">
        <authorList>
            <consortium name="EnsemblMetazoa"/>
        </authorList>
    </citation>
    <scope>IDENTIFICATION</scope>
    <source>
        <strain evidence="1">EBRO</strain>
    </source>
</reference>
<name>A0A182JEL0_ANOAO</name>
<sequence>MAKDTDANLAEIDIENFRTEDIRSLVVAIPSQLKSAQQQSHLRGSHRLRTVLNRLISHISRHARSCFVHKSLSMPNLQSNQLQHHLPVGQHPLNVSQAPAASHNSAELLDRSTTMLAAKQEDDQTPAAHRNAGVIL</sequence>
<evidence type="ECO:0000313" key="1">
    <source>
        <dbReference type="EnsemblMetazoa" id="AATE016623-PA.1"/>
    </source>
</evidence>
<dbReference type="VEuPathDB" id="VectorBase:AATE016623"/>
<dbReference type="EnsemblMetazoa" id="AATE016623-RA">
    <property type="protein sequence ID" value="AATE016623-PA.1"/>
    <property type="gene ID" value="AATE016623"/>
</dbReference>
<proteinExistence type="predicted"/>
<accession>A0A182JEL0</accession>
<protein>
    <submittedName>
        <fullName evidence="1">Uncharacterized protein</fullName>
    </submittedName>
</protein>
<dbReference type="EMBL" id="AXCP01009374">
    <property type="status" value="NOT_ANNOTATED_CDS"/>
    <property type="molecule type" value="Genomic_DNA"/>
</dbReference>
<dbReference type="AlphaFoldDB" id="A0A182JEL0"/>